<evidence type="ECO:0000256" key="1">
    <source>
        <dbReference type="ARBA" id="ARBA00022692"/>
    </source>
</evidence>
<feature type="transmembrane region" description="Helical" evidence="4">
    <location>
        <begin position="307"/>
        <end position="326"/>
    </location>
</feature>
<evidence type="ECO:0000259" key="5">
    <source>
        <dbReference type="PROSITE" id="PS50850"/>
    </source>
</evidence>
<evidence type="ECO:0000313" key="7">
    <source>
        <dbReference type="Proteomes" id="UP000601361"/>
    </source>
</evidence>
<dbReference type="Proteomes" id="UP000601361">
    <property type="component" value="Unassembled WGS sequence"/>
</dbReference>
<keyword evidence="2 4" id="KW-1133">Transmembrane helix</keyword>
<feature type="transmembrane region" description="Helical" evidence="4">
    <location>
        <begin position="131"/>
        <end position="152"/>
    </location>
</feature>
<feature type="domain" description="Major facilitator superfamily (MFS) profile" evidence="5">
    <location>
        <begin position="37"/>
        <end position="426"/>
    </location>
</feature>
<feature type="transmembrane region" description="Helical" evidence="4">
    <location>
        <begin position="190"/>
        <end position="212"/>
    </location>
</feature>
<proteinExistence type="predicted"/>
<protein>
    <submittedName>
        <fullName evidence="6">Membrane protein</fullName>
    </submittedName>
</protein>
<keyword evidence="3 4" id="KW-0472">Membrane</keyword>
<dbReference type="PROSITE" id="PS50850">
    <property type="entry name" value="MFS"/>
    <property type="match status" value="1"/>
</dbReference>
<dbReference type="PANTHER" id="PTHR23521">
    <property type="entry name" value="TRANSPORTER MFS SUPERFAMILY"/>
    <property type="match status" value="1"/>
</dbReference>
<reference evidence="7" key="1">
    <citation type="journal article" date="2019" name="Int. J. Syst. Evol. Microbiol.">
        <title>The Global Catalogue of Microorganisms (GCM) 10K type strain sequencing project: providing services to taxonomists for standard genome sequencing and annotation.</title>
        <authorList>
            <consortium name="The Broad Institute Genomics Platform"/>
            <consortium name="The Broad Institute Genome Sequencing Center for Infectious Disease"/>
            <person name="Wu L."/>
            <person name="Ma J."/>
        </authorList>
    </citation>
    <scope>NUCLEOTIDE SEQUENCE [LARGE SCALE GENOMIC DNA]</scope>
    <source>
        <strain evidence="7">CGMCC 1.12990</strain>
    </source>
</reference>
<dbReference type="InterPro" id="IPR036259">
    <property type="entry name" value="MFS_trans_sf"/>
</dbReference>
<dbReference type="InterPro" id="IPR020846">
    <property type="entry name" value="MFS_dom"/>
</dbReference>
<dbReference type="Gene3D" id="1.20.1250.20">
    <property type="entry name" value="MFS general substrate transporter like domains"/>
    <property type="match status" value="2"/>
</dbReference>
<feature type="transmembrane region" description="Helical" evidence="4">
    <location>
        <begin position="37"/>
        <end position="59"/>
    </location>
</feature>
<organism evidence="6 7">
    <name type="scientific">Hymenobacter glacieicola</name>
    <dbReference type="NCBI Taxonomy" id="1562124"/>
    <lineage>
        <taxon>Bacteria</taxon>
        <taxon>Pseudomonadati</taxon>
        <taxon>Bacteroidota</taxon>
        <taxon>Cytophagia</taxon>
        <taxon>Cytophagales</taxon>
        <taxon>Hymenobacteraceae</taxon>
        <taxon>Hymenobacter</taxon>
    </lineage>
</organism>
<feature type="transmembrane region" description="Helical" evidence="4">
    <location>
        <begin position="71"/>
        <end position="96"/>
    </location>
</feature>
<name>A0ABQ1X1L6_9BACT</name>
<evidence type="ECO:0000256" key="2">
    <source>
        <dbReference type="ARBA" id="ARBA00022989"/>
    </source>
</evidence>
<dbReference type="Pfam" id="PF07690">
    <property type="entry name" value="MFS_1"/>
    <property type="match status" value="1"/>
</dbReference>
<feature type="transmembrane region" description="Helical" evidence="4">
    <location>
        <begin position="332"/>
        <end position="357"/>
    </location>
</feature>
<keyword evidence="1 4" id="KW-0812">Transmembrane</keyword>
<feature type="transmembrane region" description="Helical" evidence="4">
    <location>
        <begin position="252"/>
        <end position="269"/>
    </location>
</feature>
<feature type="transmembrane region" description="Helical" evidence="4">
    <location>
        <begin position="105"/>
        <end position="125"/>
    </location>
</feature>
<dbReference type="InterPro" id="IPR011701">
    <property type="entry name" value="MFS"/>
</dbReference>
<feature type="transmembrane region" description="Helical" evidence="4">
    <location>
        <begin position="164"/>
        <end position="184"/>
    </location>
</feature>
<feature type="transmembrane region" description="Helical" evidence="4">
    <location>
        <begin position="397"/>
        <end position="415"/>
    </location>
</feature>
<accession>A0ABQ1X1L6</accession>
<comment type="caution">
    <text evidence="6">The sequence shown here is derived from an EMBL/GenBank/DDBJ whole genome shotgun (WGS) entry which is preliminary data.</text>
</comment>
<feature type="transmembrane region" description="Helical" evidence="4">
    <location>
        <begin position="369"/>
        <end position="391"/>
    </location>
</feature>
<evidence type="ECO:0000313" key="6">
    <source>
        <dbReference type="EMBL" id="GGG55386.1"/>
    </source>
</evidence>
<keyword evidence="7" id="KW-1185">Reference proteome</keyword>
<evidence type="ECO:0000256" key="3">
    <source>
        <dbReference type="ARBA" id="ARBA00023136"/>
    </source>
</evidence>
<sequence>MQWQEHRTFGNLPACSAPTPPVPLLPTRPAYPSMPRILPTLVVAQFFCTSLWFAGNAVAPDIAAQLHLPPSFVATLTSAVQLGFITGTLTFALLALADRFSPSRVFCASALLAAACNLGVNMVGIGATELLALRFLTGFFLAGIYPVGMKIAADYFEAGLGRSLGFLVGALVLGTAFPHLLRAATAQLPWQYVTGATSALALLGGTALVLLVPDGPYRRAGQQLRLTAFLAGFREPAFRAAAFGYFGHMWELYTFWAFVPVLLAAYNHLHPGAALPVPLLSFLIIGVGSLACVGSGLLSQKLGPRPVATAALALSGLCCVASPLVLGSGSVALLLGFLFFWGVVVVADSPLFSTLVARHAPAASRGTSLTIVNCLGFALTIASIQLTNWLGHFLAPPYLLLPLAVGPALGLVGLLRGRNTPADFNN</sequence>
<dbReference type="EMBL" id="BMGS01000009">
    <property type="protein sequence ID" value="GGG55386.1"/>
    <property type="molecule type" value="Genomic_DNA"/>
</dbReference>
<dbReference type="SUPFAM" id="SSF103473">
    <property type="entry name" value="MFS general substrate transporter"/>
    <property type="match status" value="1"/>
</dbReference>
<evidence type="ECO:0000256" key="4">
    <source>
        <dbReference type="SAM" id="Phobius"/>
    </source>
</evidence>
<gene>
    <name evidence="6" type="ORF">GCM10011378_34480</name>
</gene>
<dbReference type="PANTHER" id="PTHR23521:SF3">
    <property type="entry name" value="MFS TRANSPORTER"/>
    <property type="match status" value="1"/>
</dbReference>
<feature type="transmembrane region" description="Helical" evidence="4">
    <location>
        <begin position="275"/>
        <end position="298"/>
    </location>
</feature>